<evidence type="ECO:0000256" key="1">
    <source>
        <dbReference type="SAM" id="Phobius"/>
    </source>
</evidence>
<evidence type="ECO:0000313" key="3">
    <source>
        <dbReference type="EMBL" id="EAT13763.1"/>
    </source>
</evidence>
<dbReference type="AlphaFoldDB" id="Q1N629"/>
<protein>
    <recommendedName>
        <fullName evidence="2">DUF2489 domain-containing protein</fullName>
    </recommendedName>
</protein>
<comment type="caution">
    <text evidence="3">The sequence shown here is derived from an EMBL/GenBank/DDBJ whole genome shotgun (WGS) entry which is preliminary data.</text>
</comment>
<dbReference type="Pfam" id="PF10675">
    <property type="entry name" value="DUF2489"/>
    <property type="match status" value="1"/>
</dbReference>
<evidence type="ECO:0000313" key="4">
    <source>
        <dbReference type="Proteomes" id="UP000004263"/>
    </source>
</evidence>
<sequence length="156" mass="17949">MVYLVTAAIAVIVILSGIAAYYLVKLKHAKDAQRKAIAEGEAAWRNKQEEIASDIRFIANAMVQEQCEITEGCMRLTVLMDRLDEDLRFQPEFSSIKAHYEATAHMPTHDAYKALKPKQRFELDKQRFELEETNKRAVLRDAKILVTQKFKALELH</sequence>
<reference evidence="3 4" key="1">
    <citation type="submission" date="2006-03" db="EMBL/GenBank/DDBJ databases">
        <authorList>
            <person name="Pinhassi J."/>
            <person name="Pedros-Alio C."/>
            <person name="Ferriera S."/>
            <person name="Johnson J."/>
            <person name="Kravitz S."/>
            <person name="Halpern A."/>
            <person name="Remington K."/>
            <person name="Beeson K."/>
            <person name="Tran B."/>
            <person name="Rogers Y.-H."/>
            <person name="Friedman R."/>
            <person name="Venter J.C."/>
        </authorList>
    </citation>
    <scope>NUCLEOTIDE SEQUENCE [LARGE SCALE GENOMIC DNA]</scope>
    <source>
        <strain evidence="3 4">RED65</strain>
    </source>
</reference>
<dbReference type="InterPro" id="IPR019617">
    <property type="entry name" value="DUF2489"/>
</dbReference>
<dbReference type="HOGENOM" id="CLU_136762_0_0_6"/>
<keyword evidence="1" id="KW-0812">Transmembrane</keyword>
<keyword evidence="1" id="KW-1133">Transmembrane helix</keyword>
<gene>
    <name evidence="3" type="ORF">RED65_10234</name>
</gene>
<feature type="domain" description="DUF2489" evidence="2">
    <location>
        <begin position="12"/>
        <end position="143"/>
    </location>
</feature>
<keyword evidence="1" id="KW-0472">Membrane</keyword>
<dbReference type="EMBL" id="AAQH01000001">
    <property type="protein sequence ID" value="EAT13763.1"/>
    <property type="molecule type" value="Genomic_DNA"/>
</dbReference>
<dbReference type="Proteomes" id="UP000004263">
    <property type="component" value="Unassembled WGS sequence"/>
</dbReference>
<organism evidence="3 4">
    <name type="scientific">Bermanella marisrubri</name>
    <dbReference type="NCBI Taxonomy" id="207949"/>
    <lineage>
        <taxon>Bacteria</taxon>
        <taxon>Pseudomonadati</taxon>
        <taxon>Pseudomonadota</taxon>
        <taxon>Gammaproteobacteria</taxon>
        <taxon>Oceanospirillales</taxon>
        <taxon>Oceanospirillaceae</taxon>
        <taxon>Bermanella</taxon>
    </lineage>
</organism>
<name>Q1N629_9GAMM</name>
<dbReference type="OrthoDB" id="5740155at2"/>
<proteinExistence type="predicted"/>
<evidence type="ECO:0000259" key="2">
    <source>
        <dbReference type="Pfam" id="PF10675"/>
    </source>
</evidence>
<keyword evidence="4" id="KW-1185">Reference proteome</keyword>
<feature type="transmembrane region" description="Helical" evidence="1">
    <location>
        <begin position="6"/>
        <end position="24"/>
    </location>
</feature>
<dbReference type="RefSeq" id="WP_007017184.1">
    <property type="nucleotide sequence ID" value="NZ_CH724113.1"/>
</dbReference>
<accession>Q1N629</accession>
<dbReference type="STRING" id="207949.RED65_10234"/>